<dbReference type="Proteomes" id="UP000221024">
    <property type="component" value="Unassembled WGS sequence"/>
</dbReference>
<evidence type="ECO:0000313" key="2">
    <source>
        <dbReference type="EMBL" id="PEN06573.1"/>
    </source>
</evidence>
<organism evidence="2 3">
    <name type="scientific">Longimonas halophila</name>
    <dbReference type="NCBI Taxonomy" id="1469170"/>
    <lineage>
        <taxon>Bacteria</taxon>
        <taxon>Pseudomonadati</taxon>
        <taxon>Rhodothermota</taxon>
        <taxon>Rhodothermia</taxon>
        <taxon>Rhodothermales</taxon>
        <taxon>Salisaetaceae</taxon>
        <taxon>Longimonas</taxon>
    </lineage>
</organism>
<name>A0A2H3NNK5_9BACT</name>
<dbReference type="InterPro" id="IPR041854">
    <property type="entry name" value="BFD-like_2Fe2S-bd_dom_sf"/>
</dbReference>
<dbReference type="Gene3D" id="1.10.10.1100">
    <property type="entry name" value="BFD-like [2Fe-2S]-binding domain"/>
    <property type="match status" value="1"/>
</dbReference>
<dbReference type="EMBL" id="PDEP01000008">
    <property type="protein sequence ID" value="PEN06573.1"/>
    <property type="molecule type" value="Genomic_DNA"/>
</dbReference>
<dbReference type="OrthoDB" id="1495269at2"/>
<gene>
    <name evidence="2" type="ORF">CRI93_09855</name>
</gene>
<evidence type="ECO:0000313" key="3">
    <source>
        <dbReference type="Proteomes" id="UP000221024"/>
    </source>
</evidence>
<dbReference type="InterPro" id="IPR007419">
    <property type="entry name" value="BFD-like_2Fe2S-bd_dom"/>
</dbReference>
<proteinExistence type="predicted"/>
<dbReference type="AlphaFoldDB" id="A0A2H3NNK5"/>
<feature type="domain" description="BFD-like [2Fe-2S]-binding" evidence="1">
    <location>
        <begin position="6"/>
        <end position="53"/>
    </location>
</feature>
<sequence>MTVDRCYCYDVPFDRLHRVSQRTGANTVDALQAHVCFGHNCGLCHPYVRRMLRTGQVTFHQIIEDDDEPARSGAPT</sequence>
<keyword evidence="3" id="KW-1185">Reference proteome</keyword>
<dbReference type="RefSeq" id="WP_098062466.1">
    <property type="nucleotide sequence ID" value="NZ_PDEP01000008.1"/>
</dbReference>
<protein>
    <submittedName>
        <fullName evidence="2">(2Fe-2S)-binding protein</fullName>
    </submittedName>
</protein>
<accession>A0A2H3NNK5</accession>
<dbReference type="Pfam" id="PF04324">
    <property type="entry name" value="Fer2_BFD"/>
    <property type="match status" value="1"/>
</dbReference>
<comment type="caution">
    <text evidence="2">The sequence shown here is derived from an EMBL/GenBank/DDBJ whole genome shotgun (WGS) entry which is preliminary data.</text>
</comment>
<reference evidence="2 3" key="1">
    <citation type="submission" date="2017-10" db="EMBL/GenBank/DDBJ databases">
        <title>Draft genome of Longimonas halophila.</title>
        <authorList>
            <person name="Goh K.M."/>
            <person name="Shamsir M.S."/>
            <person name="Lim S.W."/>
        </authorList>
    </citation>
    <scope>NUCLEOTIDE SEQUENCE [LARGE SCALE GENOMIC DNA]</scope>
    <source>
        <strain evidence="2 3">KCTC 42399</strain>
    </source>
</reference>
<evidence type="ECO:0000259" key="1">
    <source>
        <dbReference type="Pfam" id="PF04324"/>
    </source>
</evidence>